<comment type="caution">
    <text evidence="2">The sequence shown here is derived from an EMBL/GenBank/DDBJ whole genome shotgun (WGS) entry which is preliminary data.</text>
</comment>
<reference evidence="2" key="1">
    <citation type="journal article" date="2022" name="Front. Genet.">
        <title>Chromosome-Scale Assembly of the Dendrobium nobile Genome Provides Insights Into the Molecular Mechanism of the Biosynthesis of the Medicinal Active Ingredient of Dendrobium.</title>
        <authorList>
            <person name="Xu Q."/>
            <person name="Niu S.-C."/>
            <person name="Li K.-L."/>
            <person name="Zheng P.-J."/>
            <person name="Zhang X.-J."/>
            <person name="Jia Y."/>
            <person name="Liu Y."/>
            <person name="Niu Y.-X."/>
            <person name="Yu L.-H."/>
            <person name="Chen D.-F."/>
            <person name="Zhang G.-Q."/>
        </authorList>
    </citation>
    <scope>NUCLEOTIDE SEQUENCE</scope>
    <source>
        <tissue evidence="2">Leaf</tissue>
    </source>
</reference>
<feature type="region of interest" description="Disordered" evidence="1">
    <location>
        <begin position="694"/>
        <end position="716"/>
    </location>
</feature>
<keyword evidence="3" id="KW-1185">Reference proteome</keyword>
<dbReference type="EMBL" id="JAGYWB010000010">
    <property type="protein sequence ID" value="KAI0508045.1"/>
    <property type="molecule type" value="Genomic_DNA"/>
</dbReference>
<dbReference type="Proteomes" id="UP000829196">
    <property type="component" value="Unassembled WGS sequence"/>
</dbReference>
<evidence type="ECO:0000256" key="1">
    <source>
        <dbReference type="SAM" id="MobiDB-lite"/>
    </source>
</evidence>
<gene>
    <name evidence="2" type="ORF">KFK09_014179</name>
</gene>
<evidence type="ECO:0000313" key="3">
    <source>
        <dbReference type="Proteomes" id="UP000829196"/>
    </source>
</evidence>
<sequence length="780" mass="88678">MRMGRFWNGNMMAPGKSGRNAIGTEVLARVSHSDTGQNQILLKKAEGEQEFQSYQNGMDTVVNVSNEECDNECAMGVSVSNKFDALFNEIEEGEVTDHPCKDQHQTLAISVEVPEDVEIVVPRNNSLMKVKLAKELKSLGPLEPEYRKKRKEMKGSFQGGDAMGIAGGIVVLWNMKIISFVVERSASQMVVGSVHARSLGVWKVATVYGSRCHNERRSLWRQRVNVNKSQIIFGKIVKRSCRNKEARILGFKVDLLSHVTDRLNVWGKKSLSLGGKITLIKTSLLSLPSFAITHSLVPKRVIQEFGNNVLNENCFNCSSNVWKILKDGGKYLKPIVRWRVGRGDKIQVLNDVWLLDRCLNEWPTFIDCGALENLKVQQLISDTGKWDEGKLLNLSLIRIVKLDVQWEDQLETVCKFLGKSISALAYDKVMKGRGVSDDDGFYSWLKSLKLNYNVEIFWWRLSKFAIPTNHFLKFRRLATDDHSVVNKIHEWGFFIPSFRSLEGYFEELKRISGHNSGMARIYCVDVFLNWKNRNLVKHGKVAMPCSSVAANVLSLAVLKSSPYLVSWGANLPREFFSTWRPPPLYWIKINVVASLLSSNRGGIRGIFRDHKGRLLLVFGRNKIHWDIAQLEMEVIVDIREFIQSWMLESKALGHLIAYVLKSKYQLQYPAPPDLQPPVYSNNFFNALHSTHIHPRDGEARGDEEEEEAPAPIPAPVPLHQHSQLDHLVKRFDQLETRFDMFVAHQYIHAILALNGPCLSNAPWISNPPKFVGKHRVVQAM</sequence>
<organism evidence="2 3">
    <name type="scientific">Dendrobium nobile</name>
    <name type="common">Orchid</name>
    <dbReference type="NCBI Taxonomy" id="94219"/>
    <lineage>
        <taxon>Eukaryota</taxon>
        <taxon>Viridiplantae</taxon>
        <taxon>Streptophyta</taxon>
        <taxon>Embryophyta</taxon>
        <taxon>Tracheophyta</taxon>
        <taxon>Spermatophyta</taxon>
        <taxon>Magnoliopsida</taxon>
        <taxon>Liliopsida</taxon>
        <taxon>Asparagales</taxon>
        <taxon>Orchidaceae</taxon>
        <taxon>Epidendroideae</taxon>
        <taxon>Malaxideae</taxon>
        <taxon>Dendrobiinae</taxon>
        <taxon>Dendrobium</taxon>
    </lineage>
</organism>
<proteinExistence type="predicted"/>
<evidence type="ECO:0000313" key="2">
    <source>
        <dbReference type="EMBL" id="KAI0508045.1"/>
    </source>
</evidence>
<dbReference type="AlphaFoldDB" id="A0A8T3BAZ3"/>
<protein>
    <submittedName>
        <fullName evidence="2">Uncharacterized protein</fullName>
    </submittedName>
</protein>
<accession>A0A8T3BAZ3</accession>
<name>A0A8T3BAZ3_DENNO</name>